<accession>A0AAD6RWV5</accession>
<feature type="region of interest" description="Disordered" evidence="1">
    <location>
        <begin position="273"/>
        <end position="294"/>
    </location>
</feature>
<evidence type="ECO:0000313" key="3">
    <source>
        <dbReference type="Proteomes" id="UP001218188"/>
    </source>
</evidence>
<gene>
    <name evidence="2" type="ORF">C8F04DRAFT_495771</name>
</gene>
<reference evidence="2" key="1">
    <citation type="submission" date="2023-03" db="EMBL/GenBank/DDBJ databases">
        <title>Massive genome expansion in bonnet fungi (Mycena s.s.) driven by repeated elements and novel gene families across ecological guilds.</title>
        <authorList>
            <consortium name="Lawrence Berkeley National Laboratory"/>
            <person name="Harder C.B."/>
            <person name="Miyauchi S."/>
            <person name="Viragh M."/>
            <person name="Kuo A."/>
            <person name="Thoen E."/>
            <person name="Andreopoulos B."/>
            <person name="Lu D."/>
            <person name="Skrede I."/>
            <person name="Drula E."/>
            <person name="Henrissat B."/>
            <person name="Morin E."/>
            <person name="Kohler A."/>
            <person name="Barry K."/>
            <person name="LaButti K."/>
            <person name="Morin E."/>
            <person name="Salamov A."/>
            <person name="Lipzen A."/>
            <person name="Mereny Z."/>
            <person name="Hegedus B."/>
            <person name="Baldrian P."/>
            <person name="Stursova M."/>
            <person name="Weitz H."/>
            <person name="Taylor A."/>
            <person name="Grigoriev I.V."/>
            <person name="Nagy L.G."/>
            <person name="Martin F."/>
            <person name="Kauserud H."/>
        </authorList>
    </citation>
    <scope>NUCLEOTIDE SEQUENCE</scope>
    <source>
        <strain evidence="2">CBHHK200</strain>
    </source>
</reference>
<name>A0AAD6RWV5_9AGAR</name>
<proteinExistence type="predicted"/>
<keyword evidence="3" id="KW-1185">Reference proteome</keyword>
<evidence type="ECO:0000256" key="1">
    <source>
        <dbReference type="SAM" id="MobiDB-lite"/>
    </source>
</evidence>
<sequence>MSGVRRDAGCVMLRDTSPCTGTARPRSYSLSFLCDGDVGLRCDGTLLLAPRIAFLPSSSLYPARSRVLPRLPTGTPTPYRPHIHNSHAAPGAAPPTCVQLDLKTVTRVLSLGGMDKVGNGKAREPLPPVPHTRALPLGRAFLCVCALGTRPVTRHAVQRALSPLETPTRTYSRPPPPSHARASLVYPSLIPPCLCFRGEGGESGGEWSWGWNGVLIISARPLFLIGAPAQFRAFGSAASSSRLVGPLACIAACGTRLLRRVLKGARDGPACAGKWNSDARRPSRPLHPRPPAPPRLVLLIHRGPRSSSHPRRPVYIRIKCGPRTRRGCRGHVCAPVALRPRTHRGVPAVGIECRMHADRVSRTQNL</sequence>
<organism evidence="2 3">
    <name type="scientific">Mycena alexandri</name>
    <dbReference type="NCBI Taxonomy" id="1745969"/>
    <lineage>
        <taxon>Eukaryota</taxon>
        <taxon>Fungi</taxon>
        <taxon>Dikarya</taxon>
        <taxon>Basidiomycota</taxon>
        <taxon>Agaricomycotina</taxon>
        <taxon>Agaricomycetes</taxon>
        <taxon>Agaricomycetidae</taxon>
        <taxon>Agaricales</taxon>
        <taxon>Marasmiineae</taxon>
        <taxon>Mycenaceae</taxon>
        <taxon>Mycena</taxon>
    </lineage>
</organism>
<protein>
    <submittedName>
        <fullName evidence="2">Uncharacterized protein</fullName>
    </submittedName>
</protein>
<comment type="caution">
    <text evidence="2">The sequence shown here is derived from an EMBL/GenBank/DDBJ whole genome shotgun (WGS) entry which is preliminary data.</text>
</comment>
<dbReference type="EMBL" id="JARJCM010000461">
    <property type="protein sequence ID" value="KAJ7016813.1"/>
    <property type="molecule type" value="Genomic_DNA"/>
</dbReference>
<evidence type="ECO:0000313" key="2">
    <source>
        <dbReference type="EMBL" id="KAJ7016813.1"/>
    </source>
</evidence>
<dbReference type="Proteomes" id="UP001218188">
    <property type="component" value="Unassembled WGS sequence"/>
</dbReference>
<dbReference type="AlphaFoldDB" id="A0AAD6RWV5"/>